<keyword evidence="3" id="KW-1185">Reference proteome</keyword>
<protein>
    <submittedName>
        <fullName evidence="2">Uncharacterized protein</fullName>
    </submittedName>
</protein>
<dbReference type="EMBL" id="SNWR01000001">
    <property type="protein sequence ID" value="TDO39390.1"/>
    <property type="molecule type" value="Genomic_DNA"/>
</dbReference>
<reference evidence="2 3" key="1">
    <citation type="submission" date="2019-03" db="EMBL/GenBank/DDBJ databases">
        <title>Sequencing the genomes of 1000 actinobacteria strains.</title>
        <authorList>
            <person name="Klenk H.-P."/>
        </authorList>
    </citation>
    <scope>NUCLEOTIDE SEQUENCE [LARGE SCALE GENOMIC DNA]</scope>
    <source>
        <strain evidence="2 3">DSM 43805</strain>
    </source>
</reference>
<proteinExistence type="predicted"/>
<evidence type="ECO:0000313" key="2">
    <source>
        <dbReference type="EMBL" id="TDO39390.1"/>
    </source>
</evidence>
<dbReference type="AlphaFoldDB" id="A0A4R6JS30"/>
<feature type="region of interest" description="Disordered" evidence="1">
    <location>
        <begin position="49"/>
        <end position="80"/>
    </location>
</feature>
<comment type="caution">
    <text evidence="2">The sequence shown here is derived from an EMBL/GenBank/DDBJ whole genome shotgun (WGS) entry which is preliminary data.</text>
</comment>
<evidence type="ECO:0000256" key="1">
    <source>
        <dbReference type="SAM" id="MobiDB-lite"/>
    </source>
</evidence>
<dbReference type="Proteomes" id="UP000294901">
    <property type="component" value="Unassembled WGS sequence"/>
</dbReference>
<name>A0A4R6JS30_9ACTN</name>
<organism evidence="2 3">
    <name type="scientific">Paractinoplanes brasiliensis</name>
    <dbReference type="NCBI Taxonomy" id="52695"/>
    <lineage>
        <taxon>Bacteria</taxon>
        <taxon>Bacillati</taxon>
        <taxon>Actinomycetota</taxon>
        <taxon>Actinomycetes</taxon>
        <taxon>Micromonosporales</taxon>
        <taxon>Micromonosporaceae</taxon>
        <taxon>Paractinoplanes</taxon>
    </lineage>
</organism>
<gene>
    <name evidence="2" type="ORF">C8E87_3075</name>
</gene>
<evidence type="ECO:0000313" key="3">
    <source>
        <dbReference type="Proteomes" id="UP000294901"/>
    </source>
</evidence>
<sequence>MNPSRLSTVPAGLALRWGSGAPGRWMKLCSAEGGGAHAAGGCSGALAAGAGGAWEGGAPKTEDGPPLWAGPNGDDAEAEP</sequence>
<accession>A0A4R6JS30</accession>